<dbReference type="OrthoDB" id="1098628at2"/>
<comment type="similarity">
    <text evidence="1">Belongs to the 'phage' integrase family.</text>
</comment>
<dbReference type="PANTHER" id="PTHR30349">
    <property type="entry name" value="PHAGE INTEGRASE-RELATED"/>
    <property type="match status" value="1"/>
</dbReference>
<keyword evidence="2" id="KW-0238">DNA-binding</keyword>
<dbReference type="InterPro" id="IPR011010">
    <property type="entry name" value="DNA_brk_join_enz"/>
</dbReference>
<gene>
    <name evidence="5" type="ORF">E6C50_01770</name>
</gene>
<dbReference type="InterPro" id="IPR035386">
    <property type="entry name" value="Arm-DNA-bind_5"/>
</dbReference>
<dbReference type="InterPro" id="IPR025269">
    <property type="entry name" value="SAM-like_dom"/>
</dbReference>
<evidence type="ECO:0000313" key="6">
    <source>
        <dbReference type="Proteomes" id="UP000307507"/>
    </source>
</evidence>
<dbReference type="RefSeq" id="WP_136401485.1">
    <property type="nucleotide sequence ID" value="NZ_SSNZ01000001.1"/>
</dbReference>
<keyword evidence="3" id="KW-0233">DNA recombination</keyword>
<dbReference type="Pfam" id="PF17293">
    <property type="entry name" value="Arm-DNA-bind_5"/>
    <property type="match status" value="1"/>
</dbReference>
<dbReference type="GO" id="GO:0003677">
    <property type="term" value="F:DNA binding"/>
    <property type="evidence" value="ECO:0007669"/>
    <property type="project" value="UniProtKB-KW"/>
</dbReference>
<evidence type="ECO:0000256" key="1">
    <source>
        <dbReference type="ARBA" id="ARBA00008857"/>
    </source>
</evidence>
<dbReference type="InterPro" id="IPR050090">
    <property type="entry name" value="Tyrosine_recombinase_XerCD"/>
</dbReference>
<dbReference type="Pfam" id="PF13102">
    <property type="entry name" value="Phage_int_SAM_5"/>
    <property type="match status" value="1"/>
</dbReference>
<name>A0A4S4A3F4_9FLAO</name>
<organism evidence="5 6">
    <name type="scientific">Flavobacterium supellecticarium</name>
    <dbReference type="NCBI Taxonomy" id="2565924"/>
    <lineage>
        <taxon>Bacteria</taxon>
        <taxon>Pseudomonadati</taxon>
        <taxon>Bacteroidota</taxon>
        <taxon>Flavobacteriia</taxon>
        <taxon>Flavobacteriales</taxon>
        <taxon>Flavobacteriaceae</taxon>
        <taxon>Flavobacterium</taxon>
    </lineage>
</organism>
<dbReference type="InterPro" id="IPR010998">
    <property type="entry name" value="Integrase_recombinase_N"/>
</dbReference>
<dbReference type="PANTHER" id="PTHR30349:SF64">
    <property type="entry name" value="PROPHAGE INTEGRASE INTD-RELATED"/>
    <property type="match status" value="1"/>
</dbReference>
<evidence type="ECO:0000259" key="4">
    <source>
        <dbReference type="PROSITE" id="PS51898"/>
    </source>
</evidence>
<dbReference type="CDD" id="cd01185">
    <property type="entry name" value="INTN1_C_like"/>
    <property type="match status" value="1"/>
</dbReference>
<dbReference type="GO" id="GO:0015074">
    <property type="term" value="P:DNA integration"/>
    <property type="evidence" value="ECO:0007669"/>
    <property type="project" value="InterPro"/>
</dbReference>
<dbReference type="Gene3D" id="1.10.150.130">
    <property type="match status" value="1"/>
</dbReference>
<protein>
    <submittedName>
        <fullName evidence="5">Site-specific integrase</fullName>
    </submittedName>
</protein>
<dbReference type="Pfam" id="PF00589">
    <property type="entry name" value="Phage_integrase"/>
    <property type="match status" value="1"/>
</dbReference>
<keyword evidence="6" id="KW-1185">Reference proteome</keyword>
<proteinExistence type="inferred from homology"/>
<evidence type="ECO:0000256" key="2">
    <source>
        <dbReference type="ARBA" id="ARBA00023125"/>
    </source>
</evidence>
<accession>A0A4S4A3F4</accession>
<reference evidence="5 6" key="1">
    <citation type="submission" date="2019-04" db="EMBL/GenBank/DDBJ databases">
        <title>Flavobacterium sp. nov. isolated from construction timber.</title>
        <authorList>
            <person name="Lin S.-Y."/>
            <person name="Chang C.-T."/>
            <person name="Young C.-C."/>
        </authorList>
    </citation>
    <scope>NUCLEOTIDE SEQUENCE [LARGE SCALE GENOMIC DNA]</scope>
    <source>
        <strain evidence="5 6">CC-CTC003</strain>
    </source>
</reference>
<dbReference type="Proteomes" id="UP000307507">
    <property type="component" value="Unassembled WGS sequence"/>
</dbReference>
<dbReference type="GO" id="GO:0006310">
    <property type="term" value="P:DNA recombination"/>
    <property type="evidence" value="ECO:0007669"/>
    <property type="project" value="UniProtKB-KW"/>
</dbReference>
<evidence type="ECO:0000313" key="5">
    <source>
        <dbReference type="EMBL" id="THF52960.1"/>
    </source>
</evidence>
<dbReference type="InterPro" id="IPR013762">
    <property type="entry name" value="Integrase-like_cat_sf"/>
</dbReference>
<dbReference type="AlphaFoldDB" id="A0A4S4A3F4"/>
<dbReference type="EMBL" id="SSNZ01000001">
    <property type="protein sequence ID" value="THF52960.1"/>
    <property type="molecule type" value="Genomic_DNA"/>
</dbReference>
<dbReference type="SUPFAM" id="SSF56349">
    <property type="entry name" value="DNA breaking-rejoining enzymes"/>
    <property type="match status" value="1"/>
</dbReference>
<dbReference type="InterPro" id="IPR002104">
    <property type="entry name" value="Integrase_catalytic"/>
</dbReference>
<evidence type="ECO:0000256" key="3">
    <source>
        <dbReference type="ARBA" id="ARBA00023172"/>
    </source>
</evidence>
<sequence length="416" mass="48285">MEKTKRSTFKVLFYLKKNAPKKDGTVPVMCRVTVNGKQSAFSAKLDISPSNWDLKFGRISGKSKQAQCLNAELDSIRLNLEQCHAKLLKESSMLTSEKLKNAYLGLSEGEMTFFKFFDQYNADFKKKVANGIRNAHTLHKYEILLRHLRSFARKKYGCSDLGFNDISCDLVQEFDYYLRNERSLQQNSVWLYMIAFTTVCRLAISRKYLIFNPFSEYKNTKEDKDRGYLLRNELEEIIGYKCVKRRHILIKDLFLFSCFTGLSYSDIKRLEYSHIQEFFDGNKWIIIRRKKTTTSSNVMLLPMPKMIIEKYTGLSRNGKLFPVPCNKTCNHFLKALSEGIPCLRGKKITFHLARHTFGTLFLSEGVPLESLSKMMGHKNIATTQIYAKVLNEKVGKDMQQVAHRFETMERAFVPTL</sequence>
<comment type="caution">
    <text evidence="5">The sequence shown here is derived from an EMBL/GenBank/DDBJ whole genome shotgun (WGS) entry which is preliminary data.</text>
</comment>
<dbReference type="Gene3D" id="1.10.443.10">
    <property type="entry name" value="Intergrase catalytic core"/>
    <property type="match status" value="1"/>
</dbReference>
<feature type="domain" description="Tyr recombinase" evidence="4">
    <location>
        <begin position="224"/>
        <end position="399"/>
    </location>
</feature>
<dbReference type="PROSITE" id="PS51898">
    <property type="entry name" value="TYR_RECOMBINASE"/>
    <property type="match status" value="1"/>
</dbReference>